<organism evidence="1 2">
    <name type="scientific">Crotalaria pallida</name>
    <name type="common">Smooth rattlebox</name>
    <name type="synonym">Crotalaria striata</name>
    <dbReference type="NCBI Taxonomy" id="3830"/>
    <lineage>
        <taxon>Eukaryota</taxon>
        <taxon>Viridiplantae</taxon>
        <taxon>Streptophyta</taxon>
        <taxon>Embryophyta</taxon>
        <taxon>Tracheophyta</taxon>
        <taxon>Spermatophyta</taxon>
        <taxon>Magnoliopsida</taxon>
        <taxon>eudicotyledons</taxon>
        <taxon>Gunneridae</taxon>
        <taxon>Pentapetalae</taxon>
        <taxon>rosids</taxon>
        <taxon>fabids</taxon>
        <taxon>Fabales</taxon>
        <taxon>Fabaceae</taxon>
        <taxon>Papilionoideae</taxon>
        <taxon>50 kb inversion clade</taxon>
        <taxon>genistoids sensu lato</taxon>
        <taxon>core genistoids</taxon>
        <taxon>Crotalarieae</taxon>
        <taxon>Crotalaria</taxon>
    </lineage>
</organism>
<accession>A0AAN9F569</accession>
<keyword evidence="2" id="KW-1185">Reference proteome</keyword>
<comment type="caution">
    <text evidence="1">The sequence shown here is derived from an EMBL/GenBank/DDBJ whole genome shotgun (WGS) entry which is preliminary data.</text>
</comment>
<evidence type="ECO:0000313" key="2">
    <source>
        <dbReference type="Proteomes" id="UP001372338"/>
    </source>
</evidence>
<reference evidence="1 2" key="1">
    <citation type="submission" date="2024-01" db="EMBL/GenBank/DDBJ databases">
        <title>The genomes of 5 underutilized Papilionoideae crops provide insights into root nodulation and disease resistanc.</title>
        <authorList>
            <person name="Yuan L."/>
        </authorList>
    </citation>
    <scope>NUCLEOTIDE SEQUENCE [LARGE SCALE GENOMIC DNA]</scope>
    <source>
        <strain evidence="1">ZHUSHIDOU_FW_LH</strain>
        <tissue evidence="1">Leaf</tissue>
    </source>
</reference>
<name>A0AAN9F569_CROPI</name>
<proteinExistence type="predicted"/>
<gene>
    <name evidence="1" type="ORF">RIF29_20276</name>
</gene>
<dbReference type="EMBL" id="JAYWIO010000004">
    <property type="protein sequence ID" value="KAK7267598.1"/>
    <property type="molecule type" value="Genomic_DNA"/>
</dbReference>
<protein>
    <submittedName>
        <fullName evidence="1">Uncharacterized protein</fullName>
    </submittedName>
</protein>
<sequence length="67" mass="7241">MCFSSSHILGLGGSNLDGRLRYAQPALAVRHADCLALAVQPKCSVAVNVTIARKVNAEEHNTFHFFS</sequence>
<evidence type="ECO:0000313" key="1">
    <source>
        <dbReference type="EMBL" id="KAK7267598.1"/>
    </source>
</evidence>
<dbReference type="AlphaFoldDB" id="A0AAN9F569"/>
<dbReference type="Proteomes" id="UP001372338">
    <property type="component" value="Unassembled WGS sequence"/>
</dbReference>